<dbReference type="AlphaFoldDB" id="A0A2V3ITI1"/>
<organism evidence="2 3">
    <name type="scientific">Gracilariopsis chorda</name>
    <dbReference type="NCBI Taxonomy" id="448386"/>
    <lineage>
        <taxon>Eukaryota</taxon>
        <taxon>Rhodophyta</taxon>
        <taxon>Florideophyceae</taxon>
        <taxon>Rhodymeniophycidae</taxon>
        <taxon>Gracilariales</taxon>
        <taxon>Gracilariaceae</taxon>
        <taxon>Gracilariopsis</taxon>
    </lineage>
</organism>
<dbReference type="OrthoDB" id="10540506at2759"/>
<feature type="region of interest" description="Disordered" evidence="1">
    <location>
        <begin position="1"/>
        <end position="170"/>
    </location>
</feature>
<name>A0A2V3ITI1_9FLOR</name>
<gene>
    <name evidence="2" type="ORF">BWQ96_04824</name>
</gene>
<keyword evidence="3" id="KW-1185">Reference proteome</keyword>
<protein>
    <submittedName>
        <fullName evidence="2">Uncharacterized protein</fullName>
    </submittedName>
</protein>
<feature type="compositionally biased region" description="Polar residues" evidence="1">
    <location>
        <begin position="31"/>
        <end position="40"/>
    </location>
</feature>
<comment type="caution">
    <text evidence="2">The sequence shown here is derived from an EMBL/GenBank/DDBJ whole genome shotgun (WGS) entry which is preliminary data.</text>
</comment>
<feature type="compositionally biased region" description="Polar residues" evidence="1">
    <location>
        <begin position="144"/>
        <end position="154"/>
    </location>
</feature>
<dbReference type="EMBL" id="NBIV01000061">
    <property type="protein sequence ID" value="PXF45409.1"/>
    <property type="molecule type" value="Genomic_DNA"/>
</dbReference>
<feature type="compositionally biased region" description="Basic residues" evidence="1">
    <location>
        <begin position="13"/>
        <end position="27"/>
    </location>
</feature>
<reference evidence="2 3" key="1">
    <citation type="journal article" date="2018" name="Mol. Biol. Evol.">
        <title>Analysis of the draft genome of the red seaweed Gracilariopsis chorda provides insights into genome size evolution in Rhodophyta.</title>
        <authorList>
            <person name="Lee J."/>
            <person name="Yang E.C."/>
            <person name="Graf L."/>
            <person name="Yang J.H."/>
            <person name="Qiu H."/>
            <person name="Zel Zion U."/>
            <person name="Chan C.X."/>
            <person name="Stephens T.G."/>
            <person name="Weber A.P.M."/>
            <person name="Boo G.H."/>
            <person name="Boo S.M."/>
            <person name="Kim K.M."/>
            <person name="Shin Y."/>
            <person name="Jung M."/>
            <person name="Lee S.J."/>
            <person name="Yim H.S."/>
            <person name="Lee J.H."/>
            <person name="Bhattacharya D."/>
            <person name="Yoon H.S."/>
        </authorList>
    </citation>
    <scope>NUCLEOTIDE SEQUENCE [LARGE SCALE GENOMIC DNA]</scope>
    <source>
        <strain evidence="2 3">SKKU-2015</strain>
        <tissue evidence="2">Whole body</tissue>
    </source>
</reference>
<evidence type="ECO:0000313" key="3">
    <source>
        <dbReference type="Proteomes" id="UP000247409"/>
    </source>
</evidence>
<feature type="compositionally biased region" description="Polar residues" evidence="1">
    <location>
        <begin position="116"/>
        <end position="131"/>
    </location>
</feature>
<evidence type="ECO:0000256" key="1">
    <source>
        <dbReference type="SAM" id="MobiDB-lite"/>
    </source>
</evidence>
<evidence type="ECO:0000313" key="2">
    <source>
        <dbReference type="EMBL" id="PXF45409.1"/>
    </source>
</evidence>
<proteinExistence type="predicted"/>
<accession>A0A2V3ITI1</accession>
<feature type="compositionally biased region" description="Polar residues" evidence="1">
    <location>
        <begin position="75"/>
        <end position="91"/>
    </location>
</feature>
<dbReference type="Proteomes" id="UP000247409">
    <property type="component" value="Unassembled WGS sequence"/>
</dbReference>
<sequence>MTGTQKPEPNLFTKRRRKASSVQKRRRTASDRSSPTQSQQHVEDSLNTRNPSARTKSRFQAKLKQAPLVAGYEQDVNNSEANQTSYSQETLRQLKDQLRIKPFSQEKYLQERQPKATGTHSEQRSQETVTPKETVVGTGETEKSNTPYQHTPALSQPVPKREEKHTPGTVKAQPFSAAWNAGIYDDDDIEIEPVSNIPIRGDEASGSESGEEEWETQLMRRGGLKHGGDEEATARRETRLIRDAEEEGLQSGLYKKLKLDIQRQVDSLAGRQAFVEQKITRLQEVVKQNDRIDETVKEKVEDIQRKVELYERLVACVSTASRNAADNAEVIERLGSMVDTDMKQRIKENMIGLTGGTDQFGREREGHLRGIGELSEGFVEWGGRLIRDIGDEARGFQEKLQLDHIMKVMSDWHERYPDEYNSTSAECALGKLYGNVAVVQNDINWICDLAHREQMMPNVVLGFGIKRFATWIRARWEPRLQESCEHVGKVVNCVVGAVPGASEVIREALEDRFMVEIRACDSLKSDGVRLALRGAILLAKQTQIDPGLLQGLDMCEAICGLEDSTKDVEWITSFPYLRGDTEKARQKFLSRSAPIEKSNVEV</sequence>